<evidence type="ECO:0000313" key="2">
    <source>
        <dbReference type="EMBL" id="ARF09260.1"/>
    </source>
</evidence>
<protein>
    <submittedName>
        <fullName evidence="2">Uncharacterized protein</fullName>
    </submittedName>
</protein>
<reference evidence="2" key="1">
    <citation type="journal article" date="2017" name="Science">
        <title>Giant viruses with an expanded complement of translation system components.</title>
        <authorList>
            <person name="Schulz F."/>
            <person name="Yutin N."/>
            <person name="Ivanova N.N."/>
            <person name="Ortega D.R."/>
            <person name="Lee T.K."/>
            <person name="Vierheilig J."/>
            <person name="Daims H."/>
            <person name="Horn M."/>
            <person name="Wagner M."/>
            <person name="Jensen G.J."/>
            <person name="Kyrpides N.C."/>
            <person name="Koonin E.V."/>
            <person name="Woyke T."/>
        </authorList>
    </citation>
    <scope>NUCLEOTIDE SEQUENCE</scope>
    <source>
        <strain evidence="2">CTV1</strain>
    </source>
</reference>
<name>A0A1V0SC08_9VIRU</name>
<sequence>MDNSGKILGMNTDTFFALIFLLLFIILGIVSFQFYGYVSAGGPNSALSAGTGVGISLFPNNNRTQQPVMIAQPGNMAR</sequence>
<evidence type="ECO:0000256" key="1">
    <source>
        <dbReference type="SAM" id="Phobius"/>
    </source>
</evidence>
<keyword evidence="1" id="KW-0472">Membrane</keyword>
<keyword evidence="1" id="KW-0812">Transmembrane</keyword>
<gene>
    <name evidence="2" type="ORF">Catovirus_2_209</name>
</gene>
<keyword evidence="1" id="KW-1133">Transmembrane helix</keyword>
<organism evidence="2">
    <name type="scientific">Catovirus CTV1</name>
    <dbReference type="NCBI Taxonomy" id="1977631"/>
    <lineage>
        <taxon>Viruses</taxon>
        <taxon>Varidnaviria</taxon>
        <taxon>Bamfordvirae</taxon>
        <taxon>Nucleocytoviricota</taxon>
        <taxon>Megaviricetes</taxon>
        <taxon>Imitervirales</taxon>
        <taxon>Mimiviridae</taxon>
        <taxon>Klosneuvirinae</taxon>
        <taxon>Catovirus</taxon>
    </lineage>
</organism>
<feature type="transmembrane region" description="Helical" evidence="1">
    <location>
        <begin position="15"/>
        <end position="38"/>
    </location>
</feature>
<dbReference type="EMBL" id="KY684084">
    <property type="protein sequence ID" value="ARF09260.1"/>
    <property type="molecule type" value="Genomic_DNA"/>
</dbReference>
<accession>A0A1V0SC08</accession>
<proteinExistence type="predicted"/>